<proteinExistence type="predicted"/>
<dbReference type="SUPFAM" id="SSF63829">
    <property type="entry name" value="Calcium-dependent phosphotriesterase"/>
    <property type="match status" value="1"/>
</dbReference>
<evidence type="ECO:0000313" key="1">
    <source>
        <dbReference type="EMBL" id="SVC06469.1"/>
    </source>
</evidence>
<evidence type="ECO:0008006" key="2">
    <source>
        <dbReference type="Google" id="ProtNLM"/>
    </source>
</evidence>
<dbReference type="AlphaFoldDB" id="A0A382J4E3"/>
<reference evidence="1" key="1">
    <citation type="submission" date="2018-05" db="EMBL/GenBank/DDBJ databases">
        <authorList>
            <person name="Lanie J.A."/>
            <person name="Ng W.-L."/>
            <person name="Kazmierczak K.M."/>
            <person name="Andrzejewski T.M."/>
            <person name="Davidsen T.M."/>
            <person name="Wayne K.J."/>
            <person name="Tettelin H."/>
            <person name="Glass J.I."/>
            <person name="Rusch D."/>
            <person name="Podicherti R."/>
            <person name="Tsui H.-C.T."/>
            <person name="Winkler M.E."/>
        </authorList>
    </citation>
    <scope>NUCLEOTIDE SEQUENCE</scope>
</reference>
<name>A0A382J4E3_9ZZZZ</name>
<dbReference type="InterPro" id="IPR015943">
    <property type="entry name" value="WD40/YVTN_repeat-like_dom_sf"/>
</dbReference>
<dbReference type="EMBL" id="UINC01071515">
    <property type="protein sequence ID" value="SVC06469.1"/>
    <property type="molecule type" value="Genomic_DNA"/>
</dbReference>
<protein>
    <recommendedName>
        <fullName evidence="2">SMP-30/Gluconolactonase/LRE-like region domain-containing protein</fullName>
    </recommendedName>
</protein>
<accession>A0A382J4E3</accession>
<dbReference type="Gene3D" id="2.130.10.10">
    <property type="entry name" value="YVTN repeat-like/Quinoprotein amine dehydrogenase"/>
    <property type="match status" value="1"/>
</dbReference>
<organism evidence="1">
    <name type="scientific">marine metagenome</name>
    <dbReference type="NCBI Taxonomy" id="408172"/>
    <lineage>
        <taxon>unclassified sequences</taxon>
        <taxon>metagenomes</taxon>
        <taxon>ecological metagenomes</taxon>
    </lineage>
</organism>
<feature type="non-terminal residue" evidence="1">
    <location>
        <position position="310"/>
    </location>
</feature>
<sequence length="310" mass="34390">MSTQNEQHPIGSRSLGNGYRDHGVATPVSNHRGTVATCDADGHDVVLIWLFDHRGGHACLMIDAITGETSEVPIPFDPGHDCPYASVLSSQNRFYTHFNSHFVEFDPTSRSFTFCHATAPKMSMGMTEDDEGCIWSISYPDSGLVRFDPSTREFTDFGHVYLQNWPQYQRTIAADEAGWIYFAVGNTSTQVIAFDPETAKATPILLEQERAQGASALVERDMDGAVYAVADASQQDDDVWLRLYQGQRTDAGTHPHRARKPIITESQSLFHATFPSGRILTRCDTVEREIVVEDPATGKIVSVRFGRFGP</sequence>
<gene>
    <name evidence="1" type="ORF">METZ01_LOCUS259323</name>
</gene>